<keyword evidence="1" id="KW-0472">Membrane</keyword>
<dbReference type="GO" id="GO:0043107">
    <property type="term" value="P:type IV pilus-dependent motility"/>
    <property type="evidence" value="ECO:0007669"/>
    <property type="project" value="InterPro"/>
</dbReference>
<feature type="transmembrane region" description="Helical" evidence="1">
    <location>
        <begin position="12"/>
        <end position="32"/>
    </location>
</feature>
<evidence type="ECO:0000313" key="2">
    <source>
        <dbReference type="EMBL" id="PIS09016.1"/>
    </source>
</evidence>
<accession>A0A2H0W8N0</accession>
<reference evidence="3" key="1">
    <citation type="submission" date="2017-09" db="EMBL/GenBank/DDBJ databases">
        <title>Depth-based differentiation of microbial function through sediment-hosted aquifers and enrichment of novel symbionts in the deep terrestrial subsurface.</title>
        <authorList>
            <person name="Probst A.J."/>
            <person name="Ladd B."/>
            <person name="Jarett J.K."/>
            <person name="Geller-Mcgrath D.E."/>
            <person name="Sieber C.M.K."/>
            <person name="Emerson J.B."/>
            <person name="Anantharaman K."/>
            <person name="Thomas B.C."/>
            <person name="Malmstrom R."/>
            <person name="Stieglmeier M."/>
            <person name="Klingl A."/>
            <person name="Woyke T."/>
            <person name="Ryan C.M."/>
            <person name="Banfield J.F."/>
        </authorList>
    </citation>
    <scope>NUCLEOTIDE SEQUENCE [LARGE SCALE GENOMIC DNA]</scope>
</reference>
<dbReference type="GO" id="GO:0043683">
    <property type="term" value="P:type IV pilus assembly"/>
    <property type="evidence" value="ECO:0007669"/>
    <property type="project" value="InterPro"/>
</dbReference>
<dbReference type="Gene3D" id="3.30.70.60">
    <property type="match status" value="1"/>
</dbReference>
<gene>
    <name evidence="2" type="ORF">COT75_04105</name>
</gene>
<comment type="caution">
    <text evidence="2">The sequence shown here is derived from an EMBL/GenBank/DDBJ whole genome shotgun (WGS) entry which is preliminary data.</text>
</comment>
<organism evidence="2 3">
    <name type="scientific">Candidatus Beckwithbacteria bacterium CG10_big_fil_rev_8_21_14_0_10_34_10</name>
    <dbReference type="NCBI Taxonomy" id="1974495"/>
    <lineage>
        <taxon>Bacteria</taxon>
        <taxon>Candidatus Beckwithiibacteriota</taxon>
    </lineage>
</organism>
<evidence type="ECO:0000256" key="1">
    <source>
        <dbReference type="SAM" id="Phobius"/>
    </source>
</evidence>
<dbReference type="InterPro" id="IPR007445">
    <property type="entry name" value="PilO"/>
</dbReference>
<proteinExistence type="predicted"/>
<sequence length="176" mass="20183">MKKNLKKFDWLILILIILVQIGLIVFLAKRIIMTNSLLRETNQRLISFEKRDESLLRLEEDYDLIKEDVGIISQILPGKEGVVGFINEIENEASQSGLVADISFGTKSVTSEDSYKVIRFSLIFEATYYQMIDFVKKLEEMSQVIVIEKVTIQSPEGIEGKNMITLNLKAYIDPNF</sequence>
<name>A0A2H0W8N0_9BACT</name>
<evidence type="ECO:0008006" key="4">
    <source>
        <dbReference type="Google" id="ProtNLM"/>
    </source>
</evidence>
<dbReference type="Proteomes" id="UP000230093">
    <property type="component" value="Unassembled WGS sequence"/>
</dbReference>
<dbReference type="InterPro" id="IPR014717">
    <property type="entry name" value="Transl_elong_EF1B/ribsomal_bS6"/>
</dbReference>
<evidence type="ECO:0000313" key="3">
    <source>
        <dbReference type="Proteomes" id="UP000230093"/>
    </source>
</evidence>
<keyword evidence="1" id="KW-1133">Transmembrane helix</keyword>
<dbReference type="EMBL" id="PEZT01000023">
    <property type="protein sequence ID" value="PIS09016.1"/>
    <property type="molecule type" value="Genomic_DNA"/>
</dbReference>
<dbReference type="Pfam" id="PF04350">
    <property type="entry name" value="PilO"/>
    <property type="match status" value="1"/>
</dbReference>
<protein>
    <recommendedName>
        <fullName evidence="4">Type 4a pilus biogenesis protein PilO</fullName>
    </recommendedName>
</protein>
<dbReference type="AlphaFoldDB" id="A0A2H0W8N0"/>
<keyword evidence="1" id="KW-0812">Transmembrane</keyword>